<name>A0ABP0WE46_9BRYO</name>
<keyword evidence="2" id="KW-1185">Reference proteome</keyword>
<evidence type="ECO:0000313" key="1">
    <source>
        <dbReference type="EMBL" id="CAK9265099.1"/>
    </source>
</evidence>
<protein>
    <submittedName>
        <fullName evidence="1">Uncharacterized protein</fullName>
    </submittedName>
</protein>
<proteinExistence type="predicted"/>
<accession>A0ABP0WE46</accession>
<dbReference type="EMBL" id="OZ020112">
    <property type="protein sequence ID" value="CAK9265099.1"/>
    <property type="molecule type" value="Genomic_DNA"/>
</dbReference>
<gene>
    <name evidence="1" type="ORF">CSSPJE1EN1_LOCUS10577</name>
</gene>
<organism evidence="1 2">
    <name type="scientific">Sphagnum jensenii</name>
    <dbReference type="NCBI Taxonomy" id="128206"/>
    <lineage>
        <taxon>Eukaryota</taxon>
        <taxon>Viridiplantae</taxon>
        <taxon>Streptophyta</taxon>
        <taxon>Embryophyta</taxon>
        <taxon>Bryophyta</taxon>
        <taxon>Sphagnophytina</taxon>
        <taxon>Sphagnopsida</taxon>
        <taxon>Sphagnales</taxon>
        <taxon>Sphagnaceae</taxon>
        <taxon>Sphagnum</taxon>
    </lineage>
</organism>
<dbReference type="Proteomes" id="UP001497444">
    <property type="component" value="Chromosome 17"/>
</dbReference>
<evidence type="ECO:0000313" key="2">
    <source>
        <dbReference type="Proteomes" id="UP001497444"/>
    </source>
</evidence>
<sequence>MSILGKHSDRLISLQGDKDVLSAGGLDATGGRGFSELFGTGHGLGYFHYLIDPFMRDIPVSFPLADLVPHLQPAIGGGWVPGNTGDDEVFVLPIGEVKVHPKCREAFLVLRIGVLEVLDPGAAGAGERISFAFVDESFCVGDEGVPEYRLPEQLRGVSRF</sequence>
<reference evidence="1" key="1">
    <citation type="submission" date="2024-02" db="EMBL/GenBank/DDBJ databases">
        <authorList>
            <consortium name="ELIXIR-Norway"/>
            <consortium name="Elixir Norway"/>
        </authorList>
    </citation>
    <scope>NUCLEOTIDE SEQUENCE</scope>
</reference>